<protein>
    <submittedName>
        <fullName evidence="1">Uncharacterized protein</fullName>
    </submittedName>
</protein>
<organism evidence="1 2">
    <name type="scientific">Smallanthus sonchifolius</name>
    <dbReference type="NCBI Taxonomy" id="185202"/>
    <lineage>
        <taxon>Eukaryota</taxon>
        <taxon>Viridiplantae</taxon>
        <taxon>Streptophyta</taxon>
        <taxon>Embryophyta</taxon>
        <taxon>Tracheophyta</taxon>
        <taxon>Spermatophyta</taxon>
        <taxon>Magnoliopsida</taxon>
        <taxon>eudicotyledons</taxon>
        <taxon>Gunneridae</taxon>
        <taxon>Pentapetalae</taxon>
        <taxon>asterids</taxon>
        <taxon>campanulids</taxon>
        <taxon>Asterales</taxon>
        <taxon>Asteraceae</taxon>
        <taxon>Asteroideae</taxon>
        <taxon>Heliantheae alliance</taxon>
        <taxon>Millerieae</taxon>
        <taxon>Smallanthus</taxon>
    </lineage>
</organism>
<proteinExistence type="predicted"/>
<accession>A0ACB9K067</accession>
<comment type="caution">
    <text evidence="1">The sequence shown here is derived from an EMBL/GenBank/DDBJ whole genome shotgun (WGS) entry which is preliminary data.</text>
</comment>
<evidence type="ECO:0000313" key="1">
    <source>
        <dbReference type="EMBL" id="KAI3825642.1"/>
    </source>
</evidence>
<dbReference type="EMBL" id="CM042019">
    <property type="protein sequence ID" value="KAI3825642.1"/>
    <property type="molecule type" value="Genomic_DNA"/>
</dbReference>
<reference evidence="2" key="1">
    <citation type="journal article" date="2022" name="Mol. Ecol. Resour.">
        <title>The genomes of chicory, endive, great burdock and yacon provide insights into Asteraceae palaeo-polyploidization history and plant inulin production.</title>
        <authorList>
            <person name="Fan W."/>
            <person name="Wang S."/>
            <person name="Wang H."/>
            <person name="Wang A."/>
            <person name="Jiang F."/>
            <person name="Liu H."/>
            <person name="Zhao H."/>
            <person name="Xu D."/>
            <person name="Zhang Y."/>
        </authorList>
    </citation>
    <scope>NUCLEOTIDE SEQUENCE [LARGE SCALE GENOMIC DNA]</scope>
    <source>
        <strain evidence="2">cv. Yunnan</strain>
    </source>
</reference>
<dbReference type="Proteomes" id="UP001056120">
    <property type="component" value="Linkage Group LG02"/>
</dbReference>
<keyword evidence="2" id="KW-1185">Reference proteome</keyword>
<sequence>MPEAANDRRLDFGLSIRMMLAVISFRSSDAIPLLKKLKYSPKYDQAFGQRERGVEGRLVLVEMAPIWLTVCAMLVIDGDGGGG</sequence>
<name>A0ACB9K067_9ASTR</name>
<reference evidence="1 2" key="2">
    <citation type="journal article" date="2022" name="Mol. Ecol. Resour.">
        <title>The genomes of chicory, endive, great burdock and yacon provide insights into Asteraceae paleo-polyploidization history and plant inulin production.</title>
        <authorList>
            <person name="Fan W."/>
            <person name="Wang S."/>
            <person name="Wang H."/>
            <person name="Wang A."/>
            <person name="Jiang F."/>
            <person name="Liu H."/>
            <person name="Zhao H."/>
            <person name="Xu D."/>
            <person name="Zhang Y."/>
        </authorList>
    </citation>
    <scope>NUCLEOTIDE SEQUENCE [LARGE SCALE GENOMIC DNA]</scope>
    <source>
        <strain evidence="2">cv. Yunnan</strain>
        <tissue evidence="1">Leaves</tissue>
    </source>
</reference>
<gene>
    <name evidence="1" type="ORF">L1987_07166</name>
</gene>
<evidence type="ECO:0000313" key="2">
    <source>
        <dbReference type="Proteomes" id="UP001056120"/>
    </source>
</evidence>